<dbReference type="PANTHER" id="PTHR46336:SF30">
    <property type="entry name" value="BTB_POZ DOMAIN-CONTAINING PROTEIN POB1-LIKE"/>
    <property type="match status" value="1"/>
</dbReference>
<dbReference type="Proteomes" id="UP000077755">
    <property type="component" value="Chromosome 8"/>
</dbReference>
<dbReference type="Gene3D" id="3.30.710.10">
    <property type="entry name" value="Potassium Channel Kv1.1, Chain A"/>
    <property type="match status" value="1"/>
</dbReference>
<reference evidence="5" key="2">
    <citation type="submission" date="2022-03" db="EMBL/GenBank/DDBJ databases">
        <title>Draft title - Genomic analysis of global carrot germplasm unveils the trajectory of domestication and the origin of high carotenoid orange carrot.</title>
        <authorList>
            <person name="Iorizzo M."/>
            <person name="Ellison S."/>
            <person name="Senalik D."/>
            <person name="Macko-Podgorni A."/>
            <person name="Grzebelus D."/>
            <person name="Bostan H."/>
            <person name="Rolling W."/>
            <person name="Curaba J."/>
            <person name="Simon P."/>
        </authorList>
    </citation>
    <scope>NUCLEOTIDE SEQUENCE</scope>
    <source>
        <tissue evidence="5">Leaf</tissue>
    </source>
</reference>
<dbReference type="PROSITE" id="PS50097">
    <property type="entry name" value="BTB"/>
    <property type="match status" value="1"/>
</dbReference>
<dbReference type="InterPro" id="IPR045890">
    <property type="entry name" value="POB1-like"/>
</dbReference>
<dbReference type="SMART" id="SM00875">
    <property type="entry name" value="BACK"/>
    <property type="match status" value="1"/>
</dbReference>
<name>A0AAF0XSB5_DAUCS</name>
<dbReference type="FunFam" id="1.25.40.420:FF:000008">
    <property type="entry name" value="BTB/POZ domain-containing protein POB1"/>
    <property type="match status" value="1"/>
</dbReference>
<evidence type="ECO:0000256" key="3">
    <source>
        <dbReference type="ARBA" id="ARBA00022786"/>
    </source>
</evidence>
<keyword evidence="6" id="KW-1185">Reference proteome</keyword>
<dbReference type="Gene3D" id="1.25.40.420">
    <property type="match status" value="1"/>
</dbReference>
<sequence length="513" mass="58711">MGSDICTCNFEFAYNDPKFSDRVLSIEIIPDPLQIQPSGTFTFVCDDKKMHREEHTFNSSIPDVGDGAVVDDLSSGCLSKFRAKATRRHDAARIRDISTVLYVNTIHINSAVLAVKSPFFYKLFSNGMMESEQRVATLQIHASEVPALMELLKFMYTNTLTTATHAGLLDILLVADKFEVASCMRYCSQQLSKLPMTCDFAHRYMDLPYSILHVDALQQLTDSVKQFIAVHVLLHANLVSIKLILCAIFTRFEDQVLNLPLAGIEAILSSDDIQVPSEDVLYDLVLKWSELHYPQLEERREVLETHLVHLIRFPYMTSPKLKEVVTGTNFSPEVASEIVLEALFFQTGTRYRQRQLAPGRQVADETAVNTYRRFVEWAYILWPVKSVQFKLPRRHCFAYLDLKREECLHLFPTYCNMDQQNVSQCFGLFLGMKQIGSASLAVDFEFAARSYEEEEEEEEEEYKIEHRGSETLTGENCVGRRNIFGRTWSEFIAGDSPYFIKGNLFLRAKVTIK</sequence>
<evidence type="ECO:0000259" key="4">
    <source>
        <dbReference type="PROSITE" id="PS50097"/>
    </source>
</evidence>
<dbReference type="PANTHER" id="PTHR46336">
    <property type="entry name" value="OS02G0260700 PROTEIN"/>
    <property type="match status" value="1"/>
</dbReference>
<dbReference type="Pfam" id="PF00651">
    <property type="entry name" value="BTB"/>
    <property type="match status" value="1"/>
</dbReference>
<dbReference type="InterPro" id="IPR011705">
    <property type="entry name" value="BACK"/>
</dbReference>
<dbReference type="InterPro" id="IPR000210">
    <property type="entry name" value="BTB/POZ_dom"/>
</dbReference>
<dbReference type="GO" id="GO:0010114">
    <property type="term" value="P:response to red light"/>
    <property type="evidence" value="ECO:0007669"/>
    <property type="project" value="TreeGrafter"/>
</dbReference>
<comment type="pathway">
    <text evidence="2">Protein modification; protein ubiquitination.</text>
</comment>
<keyword evidence="3" id="KW-0833">Ubl conjugation pathway</keyword>
<evidence type="ECO:0000256" key="1">
    <source>
        <dbReference type="ARBA" id="ARBA00002668"/>
    </source>
</evidence>
<dbReference type="InterPro" id="IPR011333">
    <property type="entry name" value="SKP1/BTB/POZ_sf"/>
</dbReference>
<dbReference type="SUPFAM" id="SSF54695">
    <property type="entry name" value="POZ domain"/>
    <property type="match status" value="1"/>
</dbReference>
<dbReference type="EMBL" id="CP093350">
    <property type="protein sequence ID" value="WOH12239.1"/>
    <property type="molecule type" value="Genomic_DNA"/>
</dbReference>
<gene>
    <name evidence="5" type="ORF">DCAR_0831741</name>
</gene>
<proteinExistence type="predicted"/>
<evidence type="ECO:0000256" key="2">
    <source>
        <dbReference type="ARBA" id="ARBA00004906"/>
    </source>
</evidence>
<dbReference type="GO" id="GO:0005634">
    <property type="term" value="C:nucleus"/>
    <property type="evidence" value="ECO:0007669"/>
    <property type="project" value="TreeGrafter"/>
</dbReference>
<protein>
    <recommendedName>
        <fullName evidence="4">BTB domain-containing protein</fullName>
    </recommendedName>
</protein>
<dbReference type="SMART" id="SM00225">
    <property type="entry name" value="BTB"/>
    <property type="match status" value="1"/>
</dbReference>
<comment type="function">
    <text evidence="1">May act as a substrate-specific adapter of an E3 ubiquitin-protein ligase complex (CUL3-RBX1-BTB) which mediates the ubiquitination and subsequent proteasomal degradation of target proteins.</text>
</comment>
<dbReference type="AlphaFoldDB" id="A0AAF0XSB5"/>
<evidence type="ECO:0000313" key="5">
    <source>
        <dbReference type="EMBL" id="WOH12239.1"/>
    </source>
</evidence>
<dbReference type="CDD" id="cd18186">
    <property type="entry name" value="BTB_POZ_ZBTB_KLHL-like"/>
    <property type="match status" value="1"/>
</dbReference>
<evidence type="ECO:0000313" key="6">
    <source>
        <dbReference type="Proteomes" id="UP000077755"/>
    </source>
</evidence>
<feature type="domain" description="BTB" evidence="4">
    <location>
        <begin position="95"/>
        <end position="164"/>
    </location>
</feature>
<dbReference type="Pfam" id="PF07707">
    <property type="entry name" value="BACK"/>
    <property type="match status" value="1"/>
</dbReference>
<organism evidence="5 6">
    <name type="scientific">Daucus carota subsp. sativus</name>
    <name type="common">Carrot</name>
    <dbReference type="NCBI Taxonomy" id="79200"/>
    <lineage>
        <taxon>Eukaryota</taxon>
        <taxon>Viridiplantae</taxon>
        <taxon>Streptophyta</taxon>
        <taxon>Embryophyta</taxon>
        <taxon>Tracheophyta</taxon>
        <taxon>Spermatophyta</taxon>
        <taxon>Magnoliopsida</taxon>
        <taxon>eudicotyledons</taxon>
        <taxon>Gunneridae</taxon>
        <taxon>Pentapetalae</taxon>
        <taxon>asterids</taxon>
        <taxon>campanulids</taxon>
        <taxon>Apiales</taxon>
        <taxon>Apiaceae</taxon>
        <taxon>Apioideae</taxon>
        <taxon>Scandiceae</taxon>
        <taxon>Daucinae</taxon>
        <taxon>Daucus</taxon>
        <taxon>Daucus sect. Daucus</taxon>
    </lineage>
</organism>
<accession>A0AAF0XSB5</accession>
<reference evidence="5" key="1">
    <citation type="journal article" date="2016" name="Nat. Genet.">
        <title>A high-quality carrot genome assembly provides new insights into carotenoid accumulation and asterid genome evolution.</title>
        <authorList>
            <person name="Iorizzo M."/>
            <person name="Ellison S."/>
            <person name="Senalik D."/>
            <person name="Zeng P."/>
            <person name="Satapoomin P."/>
            <person name="Huang J."/>
            <person name="Bowman M."/>
            <person name="Iovene M."/>
            <person name="Sanseverino W."/>
            <person name="Cavagnaro P."/>
            <person name="Yildiz M."/>
            <person name="Macko-Podgorni A."/>
            <person name="Moranska E."/>
            <person name="Grzebelus E."/>
            <person name="Grzebelus D."/>
            <person name="Ashrafi H."/>
            <person name="Zheng Z."/>
            <person name="Cheng S."/>
            <person name="Spooner D."/>
            <person name="Van Deynze A."/>
            <person name="Simon P."/>
        </authorList>
    </citation>
    <scope>NUCLEOTIDE SEQUENCE</scope>
    <source>
        <tissue evidence="5">Leaf</tissue>
    </source>
</reference>